<evidence type="ECO:0000256" key="1">
    <source>
        <dbReference type="ARBA" id="ARBA00001974"/>
    </source>
</evidence>
<organism evidence="6 7">
    <name type="scientific">Candidatus Marimicrobium litorale</name>
    <dbReference type="NCBI Taxonomy" id="2518991"/>
    <lineage>
        <taxon>Bacteria</taxon>
        <taxon>Pseudomonadati</taxon>
        <taxon>Pseudomonadota</taxon>
        <taxon>Gammaproteobacteria</taxon>
        <taxon>Cellvibrionales</taxon>
        <taxon>Halieaceae</taxon>
        <taxon>Marimicrobium</taxon>
    </lineage>
</organism>
<evidence type="ECO:0000259" key="5">
    <source>
        <dbReference type="Pfam" id="PF00890"/>
    </source>
</evidence>
<comment type="cofactor">
    <cofactor evidence="1">
        <name>FAD</name>
        <dbReference type="ChEBI" id="CHEBI:57692"/>
    </cofactor>
</comment>
<evidence type="ECO:0000256" key="4">
    <source>
        <dbReference type="ARBA" id="ARBA00023002"/>
    </source>
</evidence>
<dbReference type="PANTHER" id="PTHR43400:SF10">
    <property type="entry name" value="3-OXOSTEROID 1-DEHYDROGENASE"/>
    <property type="match status" value="1"/>
</dbReference>
<dbReference type="SUPFAM" id="SSF51905">
    <property type="entry name" value="FAD/NAD(P)-binding domain"/>
    <property type="match status" value="1"/>
</dbReference>
<dbReference type="InterPro" id="IPR036188">
    <property type="entry name" value="FAD/NAD-bd_sf"/>
</dbReference>
<keyword evidence="4" id="KW-0560">Oxidoreductase</keyword>
<dbReference type="SUPFAM" id="SSF56425">
    <property type="entry name" value="Succinate dehydrogenase/fumarate reductase flavoprotein, catalytic domain"/>
    <property type="match status" value="1"/>
</dbReference>
<dbReference type="Gene3D" id="3.90.700.10">
    <property type="entry name" value="Succinate dehydrogenase/fumarate reductase flavoprotein, catalytic domain"/>
    <property type="match status" value="1"/>
</dbReference>
<dbReference type="Pfam" id="PF00890">
    <property type="entry name" value="FAD_binding_2"/>
    <property type="match status" value="1"/>
</dbReference>
<evidence type="ECO:0000313" key="6">
    <source>
        <dbReference type="EMBL" id="MCX2976822.1"/>
    </source>
</evidence>
<comment type="caution">
    <text evidence="6">The sequence shown here is derived from an EMBL/GenBank/DDBJ whole genome shotgun (WGS) entry which is preliminary data.</text>
</comment>
<dbReference type="Gene3D" id="3.50.50.60">
    <property type="entry name" value="FAD/NAD(P)-binding domain"/>
    <property type="match status" value="2"/>
</dbReference>
<evidence type="ECO:0000313" key="7">
    <source>
        <dbReference type="Proteomes" id="UP001143304"/>
    </source>
</evidence>
<dbReference type="InterPro" id="IPR003953">
    <property type="entry name" value="FAD-dep_OxRdtase_2_FAD-bd"/>
</dbReference>
<keyword evidence="7" id="KW-1185">Reference proteome</keyword>
<gene>
    <name evidence="6" type="ORF">EYC82_05585</name>
</gene>
<dbReference type="InterPro" id="IPR027477">
    <property type="entry name" value="Succ_DH/fumarate_Rdtase_cat_sf"/>
</dbReference>
<protein>
    <submittedName>
        <fullName evidence="6">FAD-binding protein</fullName>
    </submittedName>
</protein>
<keyword evidence="2" id="KW-0285">Flavoprotein</keyword>
<dbReference type="Proteomes" id="UP001143304">
    <property type="component" value="Unassembled WGS sequence"/>
</dbReference>
<sequence>MRSAQGMTKKNPDKVVDWLVAGAGAAGMTGAIAAHQLGGSVLVVEKESLYGGTTAKSGGVAWIPANHRQADVDVQDSAEEGYAYLKSLIGDSVSPSRLRAYAERASEMLQFMMQHSHVHYSALPHYMDYYEAKPGYKSGGRSMDNAPFQLRRLGAEADTIRLGHYDGLLLPFNVTVEEGQRLQVMDAGAYLLGLRLLLRYITDIPGRLRRQRDNRLTLGPALIASLRLSLKDRAIPLWLDTPIDELVLDGENVCGAIVKREGRPLYVKARHGVLLGTGGFSHNAAMRQRFQQAPIGSEWTAAAPGATGDAVRLGESIGADLGFMGSAWWSPSYRIPDGRVLALISGKSNPGSLIVNQQGKRFANEAQPYEDFVKAQYASEQRGEGAVPCYLVFDATYRSKYAVGHIKPGKVEHDARLSADNFESGLLTRADSITELAGKLGVNAANLDATVTHFNYHARAGEDPEFERGATLHDRYYADPSVTPNPSLAPLDKPPFYALRCEPGDLDTKGGLLCDEYARVLRKDGSVITGLYAAGNASAAAMGDTYPGAGATIGSAMTFAYIAAQHAFSD</sequence>
<evidence type="ECO:0000256" key="2">
    <source>
        <dbReference type="ARBA" id="ARBA00022630"/>
    </source>
</evidence>
<name>A0ABT3T3J1_9GAMM</name>
<feature type="domain" description="FAD-dependent oxidoreductase 2 FAD-binding" evidence="5">
    <location>
        <begin position="17"/>
        <end position="553"/>
    </location>
</feature>
<evidence type="ECO:0000256" key="3">
    <source>
        <dbReference type="ARBA" id="ARBA00022827"/>
    </source>
</evidence>
<reference evidence="6" key="1">
    <citation type="submission" date="2019-02" db="EMBL/GenBank/DDBJ databases">
        <authorList>
            <person name="Li S.-H."/>
        </authorList>
    </citation>
    <scope>NUCLEOTIDE SEQUENCE</scope>
    <source>
        <strain evidence="6">IMCC11814</strain>
    </source>
</reference>
<accession>A0ABT3T3J1</accession>
<proteinExistence type="predicted"/>
<dbReference type="InterPro" id="IPR050315">
    <property type="entry name" value="FAD-oxidoreductase_2"/>
</dbReference>
<dbReference type="PANTHER" id="PTHR43400">
    <property type="entry name" value="FUMARATE REDUCTASE"/>
    <property type="match status" value="1"/>
</dbReference>
<dbReference type="EMBL" id="SHNO01000001">
    <property type="protein sequence ID" value="MCX2976822.1"/>
    <property type="molecule type" value="Genomic_DNA"/>
</dbReference>
<keyword evidence="3" id="KW-0274">FAD</keyword>